<protein>
    <submittedName>
        <fullName evidence="2">Uncharacterized protein</fullName>
    </submittedName>
</protein>
<dbReference type="Proteomes" id="UP001060895">
    <property type="component" value="Unassembled WGS sequence"/>
</dbReference>
<reference evidence="2" key="1">
    <citation type="submission" date="2013-04" db="EMBL/GenBank/DDBJ databases">
        <title>The genome sequencing project of 58 acetic acid bacteria.</title>
        <authorList>
            <person name="Okamoto-Kainuma A."/>
            <person name="Ishikawa M."/>
            <person name="Umino S."/>
            <person name="Koizumi Y."/>
            <person name="Shiwa Y."/>
            <person name="Yoshikawa H."/>
            <person name="Matsutani M."/>
            <person name="Matsushita K."/>
        </authorList>
    </citation>
    <scope>NUCLEOTIDE SEQUENCE</scope>
    <source>
        <strain evidence="2">DSM 12717</strain>
    </source>
</reference>
<name>A0ABQ0PBT1_9PROT</name>
<organism evidence="2 3">
    <name type="scientific">Gluconacetobacter sacchari DSM 12717</name>
    <dbReference type="NCBI Taxonomy" id="1307940"/>
    <lineage>
        <taxon>Bacteria</taxon>
        <taxon>Pseudomonadati</taxon>
        <taxon>Pseudomonadota</taxon>
        <taxon>Alphaproteobacteria</taxon>
        <taxon>Acetobacterales</taxon>
        <taxon>Acetobacteraceae</taxon>
        <taxon>Gluconacetobacter</taxon>
    </lineage>
</organism>
<evidence type="ECO:0000313" key="3">
    <source>
        <dbReference type="Proteomes" id="UP001060895"/>
    </source>
</evidence>
<accession>A0ABQ0PBT1</accession>
<comment type="caution">
    <text evidence="2">The sequence shown here is derived from an EMBL/GenBank/DDBJ whole genome shotgun (WGS) entry which is preliminary data.</text>
</comment>
<sequence>MAVMILMSDGDEGDGGGMDGSGNGESVTVTSSPPSSGDGGGFQTSGNTMPTSPPGSSTQYITVHGHAVTVVNGVDYLTNNSGNGIATYQTSSGTFVPIKLSDIDQDIADDIKNVLRPFSRGR</sequence>
<keyword evidence="3" id="KW-1185">Reference proteome</keyword>
<dbReference type="EMBL" id="BAQP01000399">
    <property type="protein sequence ID" value="GBQ30493.1"/>
    <property type="molecule type" value="Genomic_DNA"/>
</dbReference>
<feature type="region of interest" description="Disordered" evidence="1">
    <location>
        <begin position="1"/>
        <end position="59"/>
    </location>
</feature>
<evidence type="ECO:0000256" key="1">
    <source>
        <dbReference type="SAM" id="MobiDB-lite"/>
    </source>
</evidence>
<feature type="compositionally biased region" description="Polar residues" evidence="1">
    <location>
        <begin position="44"/>
        <end position="59"/>
    </location>
</feature>
<evidence type="ECO:0000313" key="2">
    <source>
        <dbReference type="EMBL" id="GBQ30493.1"/>
    </source>
</evidence>
<gene>
    <name evidence="2" type="ORF">AA12717_3515</name>
</gene>
<proteinExistence type="predicted"/>
<feature type="compositionally biased region" description="Low complexity" evidence="1">
    <location>
        <begin position="24"/>
        <end position="36"/>
    </location>
</feature>